<feature type="transmembrane region" description="Helical" evidence="1">
    <location>
        <begin position="119"/>
        <end position="136"/>
    </location>
</feature>
<keyword evidence="1" id="KW-0812">Transmembrane</keyword>
<feature type="transmembrane region" description="Helical" evidence="1">
    <location>
        <begin position="20"/>
        <end position="41"/>
    </location>
</feature>
<evidence type="ECO:0000313" key="2">
    <source>
        <dbReference type="EMBL" id="BCJ35790.1"/>
    </source>
</evidence>
<organism evidence="2 3">
    <name type="scientific">Actinocatenispora thailandica</name>
    <dbReference type="NCBI Taxonomy" id="227318"/>
    <lineage>
        <taxon>Bacteria</taxon>
        <taxon>Bacillati</taxon>
        <taxon>Actinomycetota</taxon>
        <taxon>Actinomycetes</taxon>
        <taxon>Micromonosporales</taxon>
        <taxon>Micromonosporaceae</taxon>
        <taxon>Actinocatenispora</taxon>
    </lineage>
</organism>
<evidence type="ECO:0000313" key="3">
    <source>
        <dbReference type="Proteomes" id="UP000611640"/>
    </source>
</evidence>
<protein>
    <submittedName>
        <fullName evidence="2">Membrane protein</fullName>
    </submittedName>
</protein>
<proteinExistence type="predicted"/>
<dbReference type="RefSeq" id="WP_203962266.1">
    <property type="nucleotide sequence ID" value="NZ_AP023355.1"/>
</dbReference>
<dbReference type="PANTHER" id="PTHR33979">
    <property type="entry name" value="OS02G0221600 PROTEIN"/>
    <property type="match status" value="1"/>
</dbReference>
<dbReference type="EMBL" id="AP023355">
    <property type="protein sequence ID" value="BCJ35790.1"/>
    <property type="molecule type" value="Genomic_DNA"/>
</dbReference>
<dbReference type="KEGG" id="atl:Athai_32930"/>
<reference evidence="2 3" key="1">
    <citation type="submission" date="2020-08" db="EMBL/GenBank/DDBJ databases">
        <title>Whole genome shotgun sequence of Actinocatenispora thailandica NBRC 105041.</title>
        <authorList>
            <person name="Komaki H."/>
            <person name="Tamura T."/>
        </authorList>
    </citation>
    <scope>NUCLEOTIDE SEQUENCE [LARGE SCALE GENOMIC DNA]</scope>
    <source>
        <strain evidence="2 3">NBRC 105041</strain>
    </source>
</reference>
<dbReference type="PANTHER" id="PTHR33979:SF2">
    <property type="entry name" value="PEPTIDASE M50B-LIKE-DOMAIN-CONTAINING PROTEIN"/>
    <property type="match status" value="1"/>
</dbReference>
<keyword evidence="3" id="KW-1185">Reference proteome</keyword>
<sequence length="246" mass="25875">MHGSTISEVWHQVIGTQPAAPLTLVLVTGVVTLLVVGYGPVWRVARNAITIAHEGGHALVALLSGRRLTGIRLHSDTSGVTVSVGKPTGPGMVFTGLAGYIAPSLLGLGAAAMVTANRLTALLWLTLLLLLAMLIMIRNAYGVLTVVVTGVALFVISWFTSPTVQAAAAYLITWFLLLGGLRPIFELQTKRARRQAPSSDADQLHRLTGVPGIVWVVVFFLVAAGCLLIGGYWLVPELPSIAGVTG</sequence>
<gene>
    <name evidence="2" type="ORF">Athai_32930</name>
</gene>
<name>A0A7R7DQ29_9ACTN</name>
<evidence type="ECO:0000256" key="1">
    <source>
        <dbReference type="SAM" id="Phobius"/>
    </source>
</evidence>
<feature type="transmembrane region" description="Helical" evidence="1">
    <location>
        <begin position="93"/>
        <end position="113"/>
    </location>
</feature>
<feature type="transmembrane region" description="Helical" evidence="1">
    <location>
        <begin position="167"/>
        <end position="185"/>
    </location>
</feature>
<dbReference type="InterPro" id="IPR049500">
    <property type="entry name" value="Peptidase_M50B-like"/>
</dbReference>
<dbReference type="Proteomes" id="UP000611640">
    <property type="component" value="Chromosome"/>
</dbReference>
<accession>A0A7R7DQ29</accession>
<keyword evidence="1" id="KW-0472">Membrane</keyword>
<feature type="transmembrane region" description="Helical" evidence="1">
    <location>
        <begin position="143"/>
        <end position="161"/>
    </location>
</feature>
<keyword evidence="1" id="KW-1133">Transmembrane helix</keyword>
<feature type="transmembrane region" description="Helical" evidence="1">
    <location>
        <begin position="213"/>
        <end position="235"/>
    </location>
</feature>
<dbReference type="Pfam" id="PF13398">
    <property type="entry name" value="Peptidase_M50B"/>
    <property type="match status" value="1"/>
</dbReference>
<dbReference type="AlphaFoldDB" id="A0A7R7DQ29"/>